<protein>
    <submittedName>
        <fullName evidence="2">Tryptophanyl-tRNA synthetase</fullName>
        <ecNumber evidence="2">6.1.1.2</ecNumber>
    </submittedName>
</protein>
<feature type="region of interest" description="Disordered" evidence="1">
    <location>
        <begin position="1"/>
        <end position="108"/>
    </location>
</feature>
<feature type="compositionally biased region" description="Basic residues" evidence="1">
    <location>
        <begin position="127"/>
        <end position="139"/>
    </location>
</feature>
<feature type="compositionally biased region" description="Gly residues" evidence="1">
    <location>
        <begin position="293"/>
        <end position="305"/>
    </location>
</feature>
<dbReference type="EC" id="6.1.1.2" evidence="2"/>
<gene>
    <name evidence="2" type="ORF">AVDCRST_MAG89-4100</name>
</gene>
<feature type="non-terminal residue" evidence="2">
    <location>
        <position position="321"/>
    </location>
</feature>
<feature type="non-terminal residue" evidence="2">
    <location>
        <position position="1"/>
    </location>
</feature>
<accession>A0A6J4MT96</accession>
<keyword evidence="2" id="KW-0436">Ligase</keyword>
<feature type="compositionally biased region" description="Basic and acidic residues" evidence="1">
    <location>
        <begin position="82"/>
        <end position="100"/>
    </location>
</feature>
<feature type="compositionally biased region" description="Low complexity" evidence="1">
    <location>
        <begin position="23"/>
        <end position="40"/>
    </location>
</feature>
<feature type="compositionally biased region" description="Basic residues" evidence="1">
    <location>
        <begin position="41"/>
        <end position="59"/>
    </location>
</feature>
<feature type="compositionally biased region" description="Basic residues" evidence="1">
    <location>
        <begin position="229"/>
        <end position="244"/>
    </location>
</feature>
<sequence length="321" mass="34394">AHSDGASAFGHPSHRQLLRGHQARPGPAGHGRGVPVPGRPSRAHLARGRQRAPRERTHRGGGPARLRAGSGAHPHVAPVGRDVSHGADVDPLHRHADGADGAHGGVQGEDAAGHLVQRGAVHLSHPAGRRHRGVRRGPRSRGQGPEAAPGGHARHRRQDQRGVRRRHAEASGAADRRRRRRRPGARRAEDEQELRQHHRHLHARKSAPEAGDVDRDGFYGPGGSQGPGRIHHRRPVPPVRHGRAGGRDEGRVPRRRRGLRPLQAAAVRGHLGVLRAHAPAPRRDPGPPRLRGRGAGRGCTPGSRGGASRRGARVEGRRAAL</sequence>
<feature type="compositionally biased region" description="Basic residues" evidence="1">
    <location>
        <begin position="12"/>
        <end position="22"/>
    </location>
</feature>
<evidence type="ECO:0000256" key="1">
    <source>
        <dbReference type="SAM" id="MobiDB-lite"/>
    </source>
</evidence>
<organism evidence="2">
    <name type="scientific">uncultured Gemmatimonadota bacterium</name>
    <dbReference type="NCBI Taxonomy" id="203437"/>
    <lineage>
        <taxon>Bacteria</taxon>
        <taxon>Pseudomonadati</taxon>
        <taxon>Gemmatimonadota</taxon>
        <taxon>environmental samples</taxon>
    </lineage>
</organism>
<dbReference type="EMBL" id="CADCTV010000857">
    <property type="protein sequence ID" value="CAA9366016.1"/>
    <property type="molecule type" value="Genomic_DNA"/>
</dbReference>
<feature type="region of interest" description="Disordered" evidence="1">
    <location>
        <begin position="277"/>
        <end position="321"/>
    </location>
</feature>
<feature type="compositionally biased region" description="Basic and acidic residues" evidence="1">
    <location>
        <begin position="186"/>
        <end position="195"/>
    </location>
</feature>
<proteinExistence type="predicted"/>
<feature type="compositionally biased region" description="Basic residues" evidence="1">
    <location>
        <begin position="152"/>
        <end position="167"/>
    </location>
</feature>
<feature type="compositionally biased region" description="Basic residues" evidence="1">
    <location>
        <begin position="196"/>
        <end position="205"/>
    </location>
</feature>
<dbReference type="AlphaFoldDB" id="A0A6J4MT96"/>
<feature type="compositionally biased region" description="Basic residues" evidence="1">
    <location>
        <begin position="176"/>
        <end position="185"/>
    </location>
</feature>
<feature type="compositionally biased region" description="Basic and acidic residues" evidence="1">
    <location>
        <begin position="312"/>
        <end position="321"/>
    </location>
</feature>
<dbReference type="GO" id="GO:0004830">
    <property type="term" value="F:tryptophan-tRNA ligase activity"/>
    <property type="evidence" value="ECO:0007669"/>
    <property type="project" value="UniProtKB-EC"/>
</dbReference>
<keyword evidence="2" id="KW-0030">Aminoacyl-tRNA synthetase</keyword>
<name>A0A6J4MT96_9BACT</name>
<evidence type="ECO:0000313" key="2">
    <source>
        <dbReference type="EMBL" id="CAA9366016.1"/>
    </source>
</evidence>
<reference evidence="2" key="1">
    <citation type="submission" date="2020-02" db="EMBL/GenBank/DDBJ databases">
        <authorList>
            <person name="Meier V. D."/>
        </authorList>
    </citation>
    <scope>NUCLEOTIDE SEQUENCE</scope>
    <source>
        <strain evidence="2">AVDCRST_MAG89</strain>
    </source>
</reference>
<feature type="region of interest" description="Disordered" evidence="1">
    <location>
        <begin position="120"/>
        <end position="263"/>
    </location>
</feature>